<keyword evidence="1" id="KW-0472">Membrane</keyword>
<evidence type="ECO:0000256" key="1">
    <source>
        <dbReference type="SAM" id="Phobius"/>
    </source>
</evidence>
<comment type="caution">
    <text evidence="2">The sequence shown here is derived from an EMBL/GenBank/DDBJ whole genome shotgun (WGS) entry which is preliminary data.</text>
</comment>
<proteinExistence type="predicted"/>
<gene>
    <name evidence="2" type="ORF">ENX16_02855</name>
</gene>
<protein>
    <submittedName>
        <fullName evidence="2">Uncharacterized protein</fullName>
    </submittedName>
</protein>
<evidence type="ECO:0000313" key="2">
    <source>
        <dbReference type="EMBL" id="HGD13004.1"/>
    </source>
</evidence>
<name>A0A7V3PT36_UNCW3</name>
<keyword evidence="1" id="KW-1133">Transmembrane helix</keyword>
<dbReference type="AlphaFoldDB" id="A0A7V3PT36"/>
<reference evidence="2" key="1">
    <citation type="journal article" date="2020" name="mSystems">
        <title>Genome- and Community-Level Interaction Insights into Carbon Utilization and Element Cycling Functions of Hydrothermarchaeota in Hydrothermal Sediment.</title>
        <authorList>
            <person name="Zhou Z."/>
            <person name="Liu Y."/>
            <person name="Xu W."/>
            <person name="Pan J."/>
            <person name="Luo Z.H."/>
            <person name="Li M."/>
        </authorList>
    </citation>
    <scope>NUCLEOTIDE SEQUENCE [LARGE SCALE GENOMIC DNA]</scope>
    <source>
        <strain evidence="2">SpSt-914</strain>
    </source>
</reference>
<feature type="transmembrane region" description="Helical" evidence="1">
    <location>
        <begin position="6"/>
        <end position="26"/>
    </location>
</feature>
<sequence>MKLRIIIWTVVGILVVAGIIFLIFGGKNPRQRVTLKELKWQTEKTEKSINELLGQLAQAKAIPLPGTAAQSLNTAESLLNQSRTIIEQTKKDNDLKTIEQNLRTVHRLLTKTRRIIREATRPQPAKPAGV</sequence>
<organism evidence="2">
    <name type="scientific">candidate division WOR-3 bacterium</name>
    <dbReference type="NCBI Taxonomy" id="2052148"/>
    <lineage>
        <taxon>Bacteria</taxon>
        <taxon>Bacteria division WOR-3</taxon>
    </lineage>
</organism>
<dbReference type="EMBL" id="DTMZ01000066">
    <property type="protein sequence ID" value="HGD13004.1"/>
    <property type="molecule type" value="Genomic_DNA"/>
</dbReference>
<accession>A0A7V3PT36</accession>
<keyword evidence="1" id="KW-0812">Transmembrane</keyword>